<accession>H1YXC1</accession>
<dbReference type="PATRIC" id="fig|937775.9.peg.3170"/>
<dbReference type="PANTHER" id="PTHR47514">
    <property type="entry name" value="TRANSKETOLASE N-TERMINAL SECTION-RELATED"/>
    <property type="match status" value="1"/>
</dbReference>
<dbReference type="Pfam" id="PF00456">
    <property type="entry name" value="Transketolase_N"/>
    <property type="match status" value="1"/>
</dbReference>
<organism evidence="5 6">
    <name type="scientific">Methanoplanus limicola DSM 2279</name>
    <dbReference type="NCBI Taxonomy" id="937775"/>
    <lineage>
        <taxon>Archaea</taxon>
        <taxon>Methanobacteriati</taxon>
        <taxon>Methanobacteriota</taxon>
        <taxon>Stenosarchaea group</taxon>
        <taxon>Methanomicrobia</taxon>
        <taxon>Methanomicrobiales</taxon>
        <taxon>Methanomicrobiaceae</taxon>
        <taxon>Methanoplanus</taxon>
    </lineage>
</organism>
<dbReference type="InterPro" id="IPR029061">
    <property type="entry name" value="THDP-binding"/>
</dbReference>
<reference evidence="5 6" key="1">
    <citation type="submission" date="2011-10" db="EMBL/GenBank/DDBJ databases">
        <title>The Improved High-Quality Draft genome of Methanoplanus limicola DSM 2279.</title>
        <authorList>
            <consortium name="US DOE Joint Genome Institute (JGI-PGF)"/>
            <person name="Lucas S."/>
            <person name="Copeland A."/>
            <person name="Lapidus A."/>
            <person name="Glavina del Rio T."/>
            <person name="Dalin E."/>
            <person name="Tice H."/>
            <person name="Bruce D."/>
            <person name="Goodwin L."/>
            <person name="Pitluck S."/>
            <person name="Peters L."/>
            <person name="Mikhailova N."/>
            <person name="Lu M."/>
            <person name="Kyrpides N."/>
            <person name="Mavromatis K."/>
            <person name="Ivanova N."/>
            <person name="Markowitz V."/>
            <person name="Cheng J.-F."/>
            <person name="Hugenholtz P."/>
            <person name="Woyke T."/>
            <person name="Wu D."/>
            <person name="Wirth R."/>
            <person name="Brambilla E.-M."/>
            <person name="Klenk H.-P."/>
            <person name="Eisen J.A."/>
        </authorList>
    </citation>
    <scope>NUCLEOTIDE SEQUENCE [LARGE SCALE GENOMIC DNA]</scope>
    <source>
        <strain evidence="5 6">DSM 2279</strain>
    </source>
</reference>
<comment type="similarity">
    <text evidence="2">Belongs to the transketolase family.</text>
</comment>
<evidence type="ECO:0000313" key="6">
    <source>
        <dbReference type="Proteomes" id="UP000005741"/>
    </source>
</evidence>
<gene>
    <name evidence="5" type="ORF">Metlim_2824</name>
</gene>
<dbReference type="Gene3D" id="3.40.50.970">
    <property type="match status" value="1"/>
</dbReference>
<dbReference type="PANTHER" id="PTHR47514:SF1">
    <property type="entry name" value="TRANSKETOLASE N-TERMINAL SECTION-RELATED"/>
    <property type="match status" value="1"/>
</dbReference>
<keyword evidence="3" id="KW-0786">Thiamine pyrophosphate</keyword>
<protein>
    <submittedName>
        <fullName evidence="5">Transketolase domain-containing protein</fullName>
    </submittedName>
</protein>
<dbReference type="AlphaFoldDB" id="H1YXC1"/>
<dbReference type="CDD" id="cd02012">
    <property type="entry name" value="TPP_TK"/>
    <property type="match status" value="1"/>
</dbReference>
<evidence type="ECO:0000256" key="3">
    <source>
        <dbReference type="ARBA" id="ARBA00023052"/>
    </source>
</evidence>
<dbReference type="InterPro" id="IPR005474">
    <property type="entry name" value="Transketolase_N"/>
</dbReference>
<proteinExistence type="inferred from homology"/>
<dbReference type="RefSeq" id="WP_004079552.1">
    <property type="nucleotide sequence ID" value="NZ_CM001436.1"/>
</dbReference>
<sequence length="276" mass="30503">MVENNIKFLNNTSKSIRKKVIEMTAYVGGGHYSSSLCCVDILISLYFNEMNVDPSNPSDPDRDRFILSKGHAAPGLYATLAEKGYFHSDELLTLRQLNSRLQGHPVKSYNLPGLDSSSGSLGQGISVAVGIALAGKMNNKKYRVFVLLGDGECQEGQVWEAAMSAAHYELDNLVVIIDNNKLQSTGSIDDIMSLGDISSCWKSLGWNIIEINGHNFDELLNAYKFANESKNKPTLIVANTVKGCGIPFIEDKIEYHTKPLTEEELQEGILYLEGRY</sequence>
<keyword evidence="6" id="KW-1185">Reference proteome</keyword>
<dbReference type="Proteomes" id="UP000005741">
    <property type="component" value="Chromosome"/>
</dbReference>
<dbReference type="HOGENOM" id="CLU_009227_4_1_2"/>
<dbReference type="STRING" id="937775.Metlim_2824"/>
<dbReference type="GO" id="GO:0006082">
    <property type="term" value="P:organic acid metabolic process"/>
    <property type="evidence" value="ECO:0007669"/>
    <property type="project" value="UniProtKB-ARBA"/>
</dbReference>
<evidence type="ECO:0000259" key="4">
    <source>
        <dbReference type="Pfam" id="PF00456"/>
    </source>
</evidence>
<dbReference type="FunCoup" id="H1YXC1">
    <property type="interactions" value="120"/>
</dbReference>
<dbReference type="OrthoDB" id="25494at2157"/>
<dbReference type="GO" id="GO:0044272">
    <property type="term" value="P:sulfur compound biosynthetic process"/>
    <property type="evidence" value="ECO:0007669"/>
    <property type="project" value="UniProtKB-ARBA"/>
</dbReference>
<evidence type="ECO:0000256" key="2">
    <source>
        <dbReference type="ARBA" id="ARBA00007131"/>
    </source>
</evidence>
<dbReference type="InParanoid" id="H1YXC1"/>
<dbReference type="EMBL" id="CM001436">
    <property type="protein sequence ID" value="EHQ36858.1"/>
    <property type="molecule type" value="Genomic_DNA"/>
</dbReference>
<feature type="domain" description="Transketolase N-terminal" evidence="4">
    <location>
        <begin position="14"/>
        <end position="266"/>
    </location>
</feature>
<comment type="cofactor">
    <cofactor evidence="1">
        <name>thiamine diphosphate</name>
        <dbReference type="ChEBI" id="CHEBI:58937"/>
    </cofactor>
</comment>
<dbReference type="SUPFAM" id="SSF52518">
    <property type="entry name" value="Thiamin diphosphate-binding fold (THDP-binding)"/>
    <property type="match status" value="1"/>
</dbReference>
<evidence type="ECO:0000313" key="5">
    <source>
        <dbReference type="EMBL" id="EHQ36858.1"/>
    </source>
</evidence>
<evidence type="ECO:0000256" key="1">
    <source>
        <dbReference type="ARBA" id="ARBA00001964"/>
    </source>
</evidence>
<name>H1YXC1_9EURY</name>